<accession>A0A238LBI4</accession>
<dbReference type="Proteomes" id="UP000201613">
    <property type="component" value="Unassembled WGS sequence"/>
</dbReference>
<evidence type="ECO:0000313" key="2">
    <source>
        <dbReference type="EMBL" id="SMY06765.1"/>
    </source>
</evidence>
<gene>
    <name evidence="2" type="ORF">LOM8899_00895</name>
</gene>
<dbReference type="EMBL" id="FXZK01000001">
    <property type="protein sequence ID" value="SMY06765.1"/>
    <property type="molecule type" value="Genomic_DNA"/>
</dbReference>
<dbReference type="OrthoDB" id="7838347at2"/>
<dbReference type="RefSeq" id="WP_093990903.1">
    <property type="nucleotide sequence ID" value="NZ_FXZK01000001.1"/>
</dbReference>
<dbReference type="InterPro" id="IPR045524">
    <property type="entry name" value="DUF6473"/>
</dbReference>
<dbReference type="Pfam" id="PF20078">
    <property type="entry name" value="DUF6473"/>
    <property type="match status" value="1"/>
</dbReference>
<proteinExistence type="predicted"/>
<feature type="domain" description="DUF6473" evidence="1">
    <location>
        <begin position="1"/>
        <end position="275"/>
    </location>
</feature>
<evidence type="ECO:0000259" key="1">
    <source>
        <dbReference type="Pfam" id="PF20078"/>
    </source>
</evidence>
<sequence length="278" mass="31371">MKHETLDSAGISYGTCRYGNSKLFFRGPKKSLEGKYLTFIGGTETYGKFIPRPFPQMIEDMMGTTCVNFGAVNASIDAFLHETVVQNAAKKAEVNVVQVMGAHNMSNRFYTVHPRRNDRFVRASSVLRAIYPEVDFTEVCFTRHLLTRLYKVSPERFEIIREELQQAWRARMKGFLQDVGKNTLLLWFSDHLPTDAHWADRPDPLSSDPLFITRSMIDELRPIVRSVVLVQPSAKARANNTTDMIVPEGQAVAAKAMLGVRAHKEAAEALTQSIRSGF</sequence>
<keyword evidence="3" id="KW-1185">Reference proteome</keyword>
<dbReference type="AlphaFoldDB" id="A0A238LBI4"/>
<evidence type="ECO:0000313" key="3">
    <source>
        <dbReference type="Proteomes" id="UP000201613"/>
    </source>
</evidence>
<name>A0A238LBI4_9RHOB</name>
<protein>
    <recommendedName>
        <fullName evidence="1">DUF6473 domain-containing protein</fullName>
    </recommendedName>
</protein>
<reference evidence="2 3" key="1">
    <citation type="submission" date="2017-05" db="EMBL/GenBank/DDBJ databases">
        <authorList>
            <person name="Song R."/>
            <person name="Chenine A.L."/>
            <person name="Ruprecht R.M."/>
        </authorList>
    </citation>
    <scope>NUCLEOTIDE SEQUENCE [LARGE SCALE GENOMIC DNA]</scope>
    <source>
        <strain evidence="2 3">CECT 8899</strain>
    </source>
</reference>
<organism evidence="2 3">
    <name type="scientific">Flavimaricola marinus</name>
    <dbReference type="NCBI Taxonomy" id="1819565"/>
    <lineage>
        <taxon>Bacteria</taxon>
        <taxon>Pseudomonadati</taxon>
        <taxon>Pseudomonadota</taxon>
        <taxon>Alphaproteobacteria</taxon>
        <taxon>Rhodobacterales</taxon>
        <taxon>Paracoccaceae</taxon>
        <taxon>Flavimaricola</taxon>
    </lineage>
</organism>